<sequence>MTTAVPAILQQDILREIFSHLTPAWVEASVTDHPIFWGPSERQYLRSTLAASALVCRVFSEKALDALWRVLDDIVPLLRLLPCSGLHYNLRVHRDISDVAWSRFQGYARRVRELNSSEPSVPIHPSAWQILVQRLGGMPLLPMLRRLQALPQALPCVLLLSPTLEQLEFRASPEYYEDKSVFPENEVFVNKLLRYLCLPCIFAIRRGIHTAVPEASGHLQALGRFESLQNIDLLSSPVCVGNETLQALSSLSSLRGLRAHVSLGTISTSTSMFSNGFPPLVSLSLRGTSEHLLKLLQAIPLQKLVEIDLDSETFETVEEYMCFVASVRSLVPAGLKSLTLAPEIFNDSAAMPSLADILQPMLSLRELRKVSCKFWDYPKDVSRDDLHVFANAWPKLNLFWAICTETIPNDVQPITVADLADFLQRCPYLESVGLATLDVTYLPSPDSVPRLDNGVRELEIQFFVGVAEVDLLAFALVIDRLLPCLSVPNSVTPEIWKKKSKREHWDKVRLLLASLRAARRIGN</sequence>
<gene>
    <name evidence="1" type="ORF">K466DRAFT_268998</name>
</gene>
<evidence type="ECO:0000313" key="1">
    <source>
        <dbReference type="EMBL" id="TFK83238.1"/>
    </source>
</evidence>
<proteinExistence type="predicted"/>
<keyword evidence="2" id="KW-1185">Reference proteome</keyword>
<dbReference type="Gene3D" id="3.80.10.10">
    <property type="entry name" value="Ribonuclease Inhibitor"/>
    <property type="match status" value="1"/>
</dbReference>
<dbReference type="InParanoid" id="A0A5C3P3N7"/>
<evidence type="ECO:0000313" key="2">
    <source>
        <dbReference type="Proteomes" id="UP000308197"/>
    </source>
</evidence>
<name>A0A5C3P3N7_9APHY</name>
<dbReference type="InterPro" id="IPR032675">
    <property type="entry name" value="LRR_dom_sf"/>
</dbReference>
<dbReference type="AlphaFoldDB" id="A0A5C3P3N7"/>
<dbReference type="EMBL" id="ML211410">
    <property type="protein sequence ID" value="TFK83238.1"/>
    <property type="molecule type" value="Genomic_DNA"/>
</dbReference>
<dbReference type="SUPFAM" id="SSF52047">
    <property type="entry name" value="RNI-like"/>
    <property type="match status" value="1"/>
</dbReference>
<reference evidence="1 2" key="1">
    <citation type="journal article" date="2019" name="Nat. Ecol. Evol.">
        <title>Megaphylogeny resolves global patterns of mushroom evolution.</title>
        <authorList>
            <person name="Varga T."/>
            <person name="Krizsan K."/>
            <person name="Foldi C."/>
            <person name="Dima B."/>
            <person name="Sanchez-Garcia M."/>
            <person name="Sanchez-Ramirez S."/>
            <person name="Szollosi G.J."/>
            <person name="Szarkandi J.G."/>
            <person name="Papp V."/>
            <person name="Albert L."/>
            <person name="Andreopoulos W."/>
            <person name="Angelini C."/>
            <person name="Antonin V."/>
            <person name="Barry K.W."/>
            <person name="Bougher N.L."/>
            <person name="Buchanan P."/>
            <person name="Buyck B."/>
            <person name="Bense V."/>
            <person name="Catcheside P."/>
            <person name="Chovatia M."/>
            <person name="Cooper J."/>
            <person name="Damon W."/>
            <person name="Desjardin D."/>
            <person name="Finy P."/>
            <person name="Geml J."/>
            <person name="Haridas S."/>
            <person name="Hughes K."/>
            <person name="Justo A."/>
            <person name="Karasinski D."/>
            <person name="Kautmanova I."/>
            <person name="Kiss B."/>
            <person name="Kocsube S."/>
            <person name="Kotiranta H."/>
            <person name="LaButti K.M."/>
            <person name="Lechner B.E."/>
            <person name="Liimatainen K."/>
            <person name="Lipzen A."/>
            <person name="Lukacs Z."/>
            <person name="Mihaltcheva S."/>
            <person name="Morgado L.N."/>
            <person name="Niskanen T."/>
            <person name="Noordeloos M.E."/>
            <person name="Ohm R.A."/>
            <person name="Ortiz-Santana B."/>
            <person name="Ovrebo C."/>
            <person name="Racz N."/>
            <person name="Riley R."/>
            <person name="Savchenko A."/>
            <person name="Shiryaev A."/>
            <person name="Soop K."/>
            <person name="Spirin V."/>
            <person name="Szebenyi C."/>
            <person name="Tomsovsky M."/>
            <person name="Tulloss R.E."/>
            <person name="Uehling J."/>
            <person name="Grigoriev I.V."/>
            <person name="Vagvolgyi C."/>
            <person name="Papp T."/>
            <person name="Martin F.M."/>
            <person name="Miettinen O."/>
            <person name="Hibbett D.S."/>
            <person name="Nagy L.G."/>
        </authorList>
    </citation>
    <scope>NUCLEOTIDE SEQUENCE [LARGE SCALE GENOMIC DNA]</scope>
    <source>
        <strain evidence="1 2">HHB13444</strain>
    </source>
</reference>
<dbReference type="STRING" id="1314778.A0A5C3P3N7"/>
<accession>A0A5C3P3N7</accession>
<evidence type="ECO:0008006" key="3">
    <source>
        <dbReference type="Google" id="ProtNLM"/>
    </source>
</evidence>
<dbReference type="Proteomes" id="UP000308197">
    <property type="component" value="Unassembled WGS sequence"/>
</dbReference>
<organism evidence="1 2">
    <name type="scientific">Polyporus arcularius HHB13444</name>
    <dbReference type="NCBI Taxonomy" id="1314778"/>
    <lineage>
        <taxon>Eukaryota</taxon>
        <taxon>Fungi</taxon>
        <taxon>Dikarya</taxon>
        <taxon>Basidiomycota</taxon>
        <taxon>Agaricomycotina</taxon>
        <taxon>Agaricomycetes</taxon>
        <taxon>Polyporales</taxon>
        <taxon>Polyporaceae</taxon>
        <taxon>Polyporus</taxon>
    </lineage>
</organism>
<protein>
    <recommendedName>
        <fullName evidence="3">F-box domain-containing protein</fullName>
    </recommendedName>
</protein>